<evidence type="ECO:0000256" key="1">
    <source>
        <dbReference type="ARBA" id="ARBA00004651"/>
    </source>
</evidence>
<organism evidence="9 10">
    <name type="scientific">Clostridium sporogenes</name>
    <dbReference type="NCBI Taxonomy" id="1509"/>
    <lineage>
        <taxon>Bacteria</taxon>
        <taxon>Bacillati</taxon>
        <taxon>Bacillota</taxon>
        <taxon>Clostridia</taxon>
        <taxon>Eubacteriales</taxon>
        <taxon>Clostridiaceae</taxon>
        <taxon>Clostridium</taxon>
    </lineage>
</organism>
<sequence length="318" mass="35271">MKATDIEGGEIKISLLLMKQIAKLFLIMAMGFILVKTRLMKAEESRSLSIVVIYLIMPCVIINAFQVEYTESIRNGLILAFVAAVLIHVVLIILIKILERIFHLDAVEKASIMYSNAGNLIIPIVTSVLGKEWVIYSSAFLSVQIILLWTHGRMVLCEEGKIDLKKILLNINMITIFFGILLFITGIQLPDIITETMESVSAMIGPTSMVVMGMLIGNMSLKQGFAHKKIYLITFLKMIVCPIIILLLLKYGGMAKILPNGKMILLISLLATITPSASTVTQMAQIYGKNAEYASIINVGTTIVCIVTMPIMVWLYQI</sequence>
<dbReference type="GO" id="GO:0055085">
    <property type="term" value="P:transmembrane transport"/>
    <property type="evidence" value="ECO:0007669"/>
    <property type="project" value="InterPro"/>
</dbReference>
<feature type="transmembrane region" description="Helical" evidence="8">
    <location>
        <begin position="199"/>
        <end position="218"/>
    </location>
</feature>
<dbReference type="Gene3D" id="1.20.1530.20">
    <property type="match status" value="1"/>
</dbReference>
<evidence type="ECO:0000256" key="3">
    <source>
        <dbReference type="ARBA" id="ARBA00022448"/>
    </source>
</evidence>
<keyword evidence="4" id="KW-1003">Cell membrane</keyword>
<feature type="transmembrane region" description="Helical" evidence="8">
    <location>
        <begin position="110"/>
        <end position="129"/>
    </location>
</feature>
<dbReference type="RefSeq" id="WP_072587181.1">
    <property type="nucleotide sequence ID" value="NZ_CP013243.1"/>
</dbReference>
<evidence type="ECO:0000256" key="2">
    <source>
        <dbReference type="ARBA" id="ARBA00010145"/>
    </source>
</evidence>
<feature type="transmembrane region" description="Helical" evidence="8">
    <location>
        <begin position="230"/>
        <end position="251"/>
    </location>
</feature>
<keyword evidence="6 8" id="KW-1133">Transmembrane helix</keyword>
<proteinExistence type="inferred from homology"/>
<keyword evidence="5 8" id="KW-0812">Transmembrane</keyword>
<dbReference type="Pfam" id="PF03547">
    <property type="entry name" value="Mem_trans"/>
    <property type="match status" value="1"/>
</dbReference>
<dbReference type="InterPro" id="IPR004776">
    <property type="entry name" value="Mem_transp_PIN-like"/>
</dbReference>
<gene>
    <name evidence="9" type="ORF">NPD5_4174</name>
</gene>
<evidence type="ECO:0000313" key="10">
    <source>
        <dbReference type="Proteomes" id="UP000182204"/>
    </source>
</evidence>
<accession>A0A1L3NGS9</accession>
<protein>
    <submittedName>
        <fullName evidence="9">Membrane transport family protein</fullName>
    </submittedName>
</protein>
<evidence type="ECO:0000256" key="6">
    <source>
        <dbReference type="ARBA" id="ARBA00022989"/>
    </source>
</evidence>
<dbReference type="AlphaFoldDB" id="A0A1L3NGS9"/>
<evidence type="ECO:0000256" key="5">
    <source>
        <dbReference type="ARBA" id="ARBA00022692"/>
    </source>
</evidence>
<dbReference type="GO" id="GO:0005886">
    <property type="term" value="C:plasma membrane"/>
    <property type="evidence" value="ECO:0007669"/>
    <property type="project" value="UniProtKB-SubCell"/>
</dbReference>
<evidence type="ECO:0000256" key="7">
    <source>
        <dbReference type="ARBA" id="ARBA00023136"/>
    </source>
</evidence>
<dbReference type="eggNOG" id="COG0679">
    <property type="taxonomic scope" value="Bacteria"/>
</dbReference>
<dbReference type="Proteomes" id="UP000182204">
    <property type="component" value="Chromosome"/>
</dbReference>
<dbReference type="PANTHER" id="PTHR36838:SF1">
    <property type="entry name" value="SLR1864 PROTEIN"/>
    <property type="match status" value="1"/>
</dbReference>
<evidence type="ECO:0000256" key="4">
    <source>
        <dbReference type="ARBA" id="ARBA00022475"/>
    </source>
</evidence>
<feature type="transmembrane region" description="Helical" evidence="8">
    <location>
        <begin position="47"/>
        <end position="65"/>
    </location>
</feature>
<dbReference type="PANTHER" id="PTHR36838">
    <property type="entry name" value="AUXIN EFFLUX CARRIER FAMILY PROTEIN"/>
    <property type="match status" value="1"/>
</dbReference>
<feature type="transmembrane region" description="Helical" evidence="8">
    <location>
        <begin position="135"/>
        <end position="155"/>
    </location>
</feature>
<dbReference type="InterPro" id="IPR038770">
    <property type="entry name" value="Na+/solute_symporter_sf"/>
</dbReference>
<feature type="transmembrane region" description="Helical" evidence="8">
    <location>
        <begin position="293"/>
        <end position="316"/>
    </location>
</feature>
<evidence type="ECO:0000313" key="9">
    <source>
        <dbReference type="EMBL" id="APH15281.1"/>
    </source>
</evidence>
<feature type="transmembrane region" description="Helical" evidence="8">
    <location>
        <begin position="167"/>
        <end position="187"/>
    </location>
</feature>
<reference evidence="9 10" key="1">
    <citation type="submission" date="2015-11" db="EMBL/GenBank/DDBJ databases">
        <authorList>
            <person name="Hill K.K."/>
            <person name="Shirey T.B."/>
            <person name="Raphael B."/>
            <person name="Daligault H.E."/>
            <person name="Davenport K.W."/>
            <person name="Bruce D.C."/>
            <person name="Foley B.T."/>
            <person name="Johnson S.L."/>
        </authorList>
    </citation>
    <scope>NUCLEOTIDE SEQUENCE [LARGE SCALE GENOMIC DNA]</scope>
    <source>
        <strain evidence="9 10">CDC_1632</strain>
    </source>
</reference>
<evidence type="ECO:0000256" key="8">
    <source>
        <dbReference type="SAM" id="Phobius"/>
    </source>
</evidence>
<comment type="subcellular location">
    <subcellularLocation>
        <location evidence="1">Cell membrane</location>
        <topology evidence="1">Multi-pass membrane protein</topology>
    </subcellularLocation>
</comment>
<keyword evidence="7 8" id="KW-0472">Membrane</keyword>
<feature type="transmembrane region" description="Helical" evidence="8">
    <location>
        <begin position="263"/>
        <end position="281"/>
    </location>
</feature>
<comment type="similarity">
    <text evidence="2">Belongs to the auxin efflux carrier (TC 2.A.69) family.</text>
</comment>
<keyword evidence="3" id="KW-0813">Transport</keyword>
<feature type="transmembrane region" description="Helical" evidence="8">
    <location>
        <begin position="13"/>
        <end position="35"/>
    </location>
</feature>
<feature type="transmembrane region" description="Helical" evidence="8">
    <location>
        <begin position="77"/>
        <end position="98"/>
    </location>
</feature>
<dbReference type="EMBL" id="CP013243">
    <property type="protein sequence ID" value="APH15281.1"/>
    <property type="molecule type" value="Genomic_DNA"/>
</dbReference>
<name>A0A1L3NGS9_CLOSG</name>